<accession>A0A1T5KGY4</accession>
<reference evidence="1 2" key="1">
    <citation type="submission" date="2017-02" db="EMBL/GenBank/DDBJ databases">
        <authorList>
            <person name="Peterson S.W."/>
        </authorList>
    </citation>
    <scope>NUCLEOTIDE SEQUENCE [LARGE SCALE GENOMIC DNA]</scope>
    <source>
        <strain evidence="1 2">M1</strain>
    </source>
</reference>
<dbReference type="AlphaFoldDB" id="A0A1T5KGY4"/>
<dbReference type="Proteomes" id="UP000190285">
    <property type="component" value="Unassembled WGS sequence"/>
</dbReference>
<protein>
    <submittedName>
        <fullName evidence="1">Uncharacterized protein</fullName>
    </submittedName>
</protein>
<dbReference type="EMBL" id="FUZT01000004">
    <property type="protein sequence ID" value="SKC62618.1"/>
    <property type="molecule type" value="Genomic_DNA"/>
</dbReference>
<gene>
    <name evidence="1" type="ORF">SAMN02194393_01770</name>
</gene>
<organism evidence="1 2">
    <name type="scientific">Maledivibacter halophilus</name>
    <dbReference type="NCBI Taxonomy" id="36842"/>
    <lineage>
        <taxon>Bacteria</taxon>
        <taxon>Bacillati</taxon>
        <taxon>Bacillota</taxon>
        <taxon>Clostridia</taxon>
        <taxon>Peptostreptococcales</taxon>
        <taxon>Caminicellaceae</taxon>
        <taxon>Maledivibacter</taxon>
    </lineage>
</organism>
<name>A0A1T5KGY4_9FIRM</name>
<evidence type="ECO:0000313" key="1">
    <source>
        <dbReference type="EMBL" id="SKC62618.1"/>
    </source>
</evidence>
<keyword evidence="2" id="KW-1185">Reference proteome</keyword>
<proteinExistence type="predicted"/>
<dbReference type="RefSeq" id="WP_170917335.1">
    <property type="nucleotide sequence ID" value="NZ_FUZT01000004.1"/>
</dbReference>
<sequence length="46" mass="5128">MTFTKNSALVKNVWVPLILAGIYTEDQIPVLGNLKEVVEQVIAENE</sequence>
<dbReference type="STRING" id="36842.SAMN02194393_01770"/>
<evidence type="ECO:0000313" key="2">
    <source>
        <dbReference type="Proteomes" id="UP000190285"/>
    </source>
</evidence>